<evidence type="ECO:0000259" key="3">
    <source>
        <dbReference type="Pfam" id="PF06974"/>
    </source>
</evidence>
<dbReference type="InterPro" id="IPR004245">
    <property type="entry name" value="DUF229"/>
</dbReference>
<feature type="region of interest" description="Disordered" evidence="1">
    <location>
        <begin position="1212"/>
        <end position="1286"/>
    </location>
</feature>
<organism evidence="4 5">
    <name type="scientific">Allacma fusca</name>
    <dbReference type="NCBI Taxonomy" id="39272"/>
    <lineage>
        <taxon>Eukaryota</taxon>
        <taxon>Metazoa</taxon>
        <taxon>Ecdysozoa</taxon>
        <taxon>Arthropoda</taxon>
        <taxon>Hexapoda</taxon>
        <taxon>Collembola</taxon>
        <taxon>Symphypleona</taxon>
        <taxon>Sminthuridae</taxon>
        <taxon>Allacma</taxon>
    </lineage>
</organism>
<comment type="caution">
    <text evidence="4">The sequence shown here is derived from an EMBL/GenBank/DDBJ whole genome shotgun (WGS) entry which is preliminary data.</text>
</comment>
<proteinExistence type="predicted"/>
<gene>
    <name evidence="4" type="ORF">AFUS01_LOCUS12609</name>
</gene>
<dbReference type="PANTHER" id="PTHR10974">
    <property type="entry name" value="FI08016P-RELATED"/>
    <property type="match status" value="1"/>
</dbReference>
<keyword evidence="5" id="KW-1185">Reference proteome</keyword>
<dbReference type="PANTHER" id="PTHR10974:SF1">
    <property type="entry name" value="FI08016P-RELATED"/>
    <property type="match status" value="1"/>
</dbReference>
<dbReference type="OrthoDB" id="619536at2759"/>
<dbReference type="Pfam" id="PF06974">
    <property type="entry name" value="WS_DGAT_C"/>
    <property type="match status" value="1"/>
</dbReference>
<evidence type="ECO:0000256" key="2">
    <source>
        <dbReference type="SAM" id="Phobius"/>
    </source>
</evidence>
<dbReference type="GO" id="GO:0005615">
    <property type="term" value="C:extracellular space"/>
    <property type="evidence" value="ECO:0007669"/>
    <property type="project" value="TreeGrafter"/>
</dbReference>
<evidence type="ECO:0000256" key="1">
    <source>
        <dbReference type="SAM" id="MobiDB-lite"/>
    </source>
</evidence>
<dbReference type="Proteomes" id="UP000708208">
    <property type="component" value="Unassembled WGS sequence"/>
</dbReference>
<feature type="transmembrane region" description="Helical" evidence="2">
    <location>
        <begin position="681"/>
        <end position="705"/>
    </location>
</feature>
<evidence type="ECO:0000313" key="4">
    <source>
        <dbReference type="EMBL" id="CAG7723524.1"/>
    </source>
</evidence>
<sequence>MQQLLCKRVDMFEVHERIICYITPILSCMDINVTTFGIDLECPSVMGISNNFWILKRFYSNNFFQKKQVTDYSPLFETTSIPENFHVHTKTCRIPVTEIKPEYYRRNWRVDVVPNCSQELLFTDLTQDDSVLSLKKEYRDTKLPCSIYSINSEGYATPFSDLKKPQNVAHLDRFMAKCGSHKNFYRTLPISPEIQTKLNFWKNHSTSKAWNVLFIGFDTVSRSHLHRSLPKTLEFLSKKGFVDLKGYHSLAPYTTVNTAAMLMGLQTCLDCPQVYNDKCAKTINDYLDECPVIIKDFNAGNFLTLYMDNAENEYSPLQLEMPIADFHVNPIFHVVNKFREKRNIEKRECFSNESGVEFMISYQKKFMEKFKNYPFFAFTWFAHPFHDYPYSLAHYDIKFLNFFQSLDPKIYSRTLIMISGDHGERYQFFNSDGVEGYIERSLPPLLVRLPDHLPNFAEATSTLNQNADKLTSAFDIHQTFRHILNYEVPGEAFALKDRSSLMKSIPDDRTCDKLHVLKGFCVCNATENRRSLENSIYLKELIIFSIDQLNQMVQSSEIGEFCEEWITVFMPEIAAFEVSRRSETKIVLLRFFARPKSTWVKHKFEIRLSVSHKYNSISDKMSLVPGSIMRVDAYGQENSCIFETNIEDKLVKELCFSSLQTSNSSSTTLNCEFKPGKIMEVVVSTGGLIPALVSVSVLTLTVLVTKPKSFSKLRTILYEIRKFVEDLILFLITASWILALGVPYGVLMVWRATIWLYLKIRYGFLGELVSAPDVIGVMDTDRSRQILKSLKVMEGDCDLDDLRVRCQLAVGRVDSKTGHLVYPKFYQILDRVGGFFCWKPSNYDIEHHVRFLDGLDENSPSISEAEAMERCGRVCNEAFAPGRAHWEILVIPKFHYDVENEDVENAVRKLAIYVRIHHGIGDGFSLLKFILKDMAREKECDIPLPKKPKRSVWFGIGVVLFFMFRGPRYLYWEMIHKDENPLMKLQASGQKCLAWSEQISVEFVKEIKSKLKTGMSTVMLSAFAGAVRRYYDEIDNGQHPKQVSLVMPLPAPNHPDDQMVNKFSIILFPLAIDSVDPVERVRDIDREGRKLAQSPEVVMNLFLVTLAGAMPVVLARPFFTNTQATMVVSNIPGPSRTIKIYNRKLVDTMFWLPHLGSSGISISFLSYGSNLRIGLTVDKGIIPNGNDGARGILQNTIEELVKLAEQIGVSTEGVVHDPHASHTFRSKKSSDADQPSNDSSKSLSLEIKASEMDRDEIKDESSKNPSQLQNAILSGHKNFSRTASRQ</sequence>
<keyword evidence="2" id="KW-0472">Membrane</keyword>
<feature type="domain" description="O-acyltransferase WSD1 C-terminal" evidence="3">
    <location>
        <begin position="1061"/>
        <end position="1185"/>
    </location>
</feature>
<name>A0A8J2JP98_9HEXA</name>
<dbReference type="Pfam" id="PF02995">
    <property type="entry name" value="DUF229"/>
    <property type="match status" value="1"/>
</dbReference>
<accession>A0A8J2JP98</accession>
<feature type="compositionally biased region" description="Polar residues" evidence="1">
    <location>
        <begin position="1263"/>
        <end position="1272"/>
    </location>
</feature>
<dbReference type="EMBL" id="CAJVCH010099977">
    <property type="protein sequence ID" value="CAG7723524.1"/>
    <property type="molecule type" value="Genomic_DNA"/>
</dbReference>
<protein>
    <recommendedName>
        <fullName evidence="3">O-acyltransferase WSD1 C-terminal domain-containing protein</fullName>
    </recommendedName>
</protein>
<feature type="compositionally biased region" description="Basic and acidic residues" evidence="1">
    <location>
        <begin position="1248"/>
        <end position="1262"/>
    </location>
</feature>
<keyword evidence="2" id="KW-0812">Transmembrane</keyword>
<keyword evidence="2" id="KW-1133">Transmembrane helix</keyword>
<reference evidence="4" key="1">
    <citation type="submission" date="2021-06" db="EMBL/GenBank/DDBJ databases">
        <authorList>
            <person name="Hodson N. C."/>
            <person name="Mongue J. A."/>
            <person name="Jaron S. K."/>
        </authorList>
    </citation>
    <scope>NUCLEOTIDE SEQUENCE</scope>
</reference>
<feature type="transmembrane region" description="Helical" evidence="2">
    <location>
        <begin position="726"/>
        <end position="750"/>
    </location>
</feature>
<dbReference type="InterPro" id="IPR009721">
    <property type="entry name" value="O-acyltransferase_WSD1_C"/>
</dbReference>
<evidence type="ECO:0000313" key="5">
    <source>
        <dbReference type="Proteomes" id="UP000708208"/>
    </source>
</evidence>
<feature type="compositionally biased region" description="Polar residues" evidence="1">
    <location>
        <begin position="1232"/>
        <end position="1243"/>
    </location>
</feature>